<protein>
    <recommendedName>
        <fullName evidence="4">Oligosaccharide repeat unit polymerase</fullName>
    </recommendedName>
</protein>
<dbReference type="AlphaFoldDB" id="B7HFG6"/>
<dbReference type="HOGENOM" id="CLU_602458_0_0_9"/>
<dbReference type="Pfam" id="PF14296">
    <property type="entry name" value="O-ag_pol_Wzy"/>
    <property type="match status" value="1"/>
</dbReference>
<evidence type="ECO:0000256" key="1">
    <source>
        <dbReference type="SAM" id="Phobius"/>
    </source>
</evidence>
<feature type="transmembrane region" description="Helical" evidence="1">
    <location>
        <begin position="74"/>
        <end position="91"/>
    </location>
</feature>
<keyword evidence="1" id="KW-1133">Transmembrane helix</keyword>
<organism evidence="2 3">
    <name type="scientific">Bacillus cereus (strain B4264)</name>
    <dbReference type="NCBI Taxonomy" id="405532"/>
    <lineage>
        <taxon>Bacteria</taxon>
        <taxon>Bacillati</taxon>
        <taxon>Bacillota</taxon>
        <taxon>Bacilli</taxon>
        <taxon>Bacillales</taxon>
        <taxon>Bacillaceae</taxon>
        <taxon>Bacillus</taxon>
        <taxon>Bacillus cereus group</taxon>
    </lineage>
</organism>
<dbReference type="EMBL" id="CP001176">
    <property type="protein sequence ID" value="ACK61283.1"/>
    <property type="molecule type" value="Genomic_DNA"/>
</dbReference>
<evidence type="ECO:0000313" key="3">
    <source>
        <dbReference type="Proteomes" id="UP000007096"/>
    </source>
</evidence>
<feature type="transmembrane region" description="Helical" evidence="1">
    <location>
        <begin position="351"/>
        <end position="370"/>
    </location>
</feature>
<dbReference type="Proteomes" id="UP000007096">
    <property type="component" value="Chromosome"/>
</dbReference>
<evidence type="ECO:0008006" key="4">
    <source>
        <dbReference type="Google" id="ProtNLM"/>
    </source>
</evidence>
<sequence>MVEFINFLTFIWLTLCLIYVLANFFAGAKNTIYFVYLVFYVFFALPIGGDWIFGKAQYDYEIGFKFATEDELTAIIYCAYITCIPILWFLFGKTKHGNNELKVAVEDQAATLFKIIEIICYCALVSPLIVTLLSPNPELYLEYAAVIQDLTYNQNAMEYHGIVSMTSTMSIFAAGTLILVRDKMKTSKLVLIFPWVAIALWVNGKRALVVMAIFIILFSLWQKKYLNGWKFPAIVAVSVMFIAVFSSSYQSNIRYDDLKINSSSEVYKNVRVDFSRDDRVKMTIYSELYPDRMKILDYRGQSIVFDLTMFIPRSIWEEKPWPYAVYFTSAMLMMPTQYIGWGMTTSWLEEAIANFGWFGFLIGPLVINYICRIGDRQELALLKVFTTIVASLLLILQLAAFYPLFFIWLLLILKVRKMRNKGKSKLV</sequence>
<proteinExistence type="predicted"/>
<feature type="transmembrane region" description="Helical" evidence="1">
    <location>
        <begin position="33"/>
        <end position="54"/>
    </location>
</feature>
<feature type="transmembrane region" description="Helical" evidence="1">
    <location>
        <begin position="159"/>
        <end position="180"/>
    </location>
</feature>
<gene>
    <name evidence="2" type="ordered locus">BCB4264_A5391</name>
</gene>
<feature type="transmembrane region" description="Helical" evidence="1">
    <location>
        <begin position="390"/>
        <end position="413"/>
    </location>
</feature>
<feature type="transmembrane region" description="Helical" evidence="1">
    <location>
        <begin position="112"/>
        <end position="133"/>
    </location>
</feature>
<keyword evidence="1" id="KW-0812">Transmembrane</keyword>
<dbReference type="KEGG" id="bcb:BCB4264_A5391"/>
<evidence type="ECO:0000313" key="2">
    <source>
        <dbReference type="EMBL" id="ACK61283.1"/>
    </source>
</evidence>
<dbReference type="InterPro" id="IPR029468">
    <property type="entry name" value="O-ag_pol_Wzy"/>
</dbReference>
<feature type="transmembrane region" description="Helical" evidence="1">
    <location>
        <begin position="229"/>
        <end position="249"/>
    </location>
</feature>
<keyword evidence="1" id="KW-0472">Membrane</keyword>
<name>B7HFG6_BACC4</name>
<accession>B7HFG6</accession>
<feature type="transmembrane region" description="Helical" evidence="1">
    <location>
        <begin position="192"/>
        <end position="217"/>
    </location>
</feature>
<feature type="transmembrane region" description="Helical" evidence="1">
    <location>
        <begin position="6"/>
        <end position="26"/>
    </location>
</feature>
<dbReference type="RefSeq" id="WP_000229110.1">
    <property type="nucleotide sequence ID" value="NC_011725.1"/>
</dbReference>
<reference evidence="2 3" key="1">
    <citation type="submission" date="2008-10" db="EMBL/GenBank/DDBJ databases">
        <title>Genome sequence of Bacillus cereus B4264.</title>
        <authorList>
            <person name="Dodson R.J."/>
            <person name="Durkin A.S."/>
            <person name="Rosovitz M.J."/>
            <person name="Rasko D.A."/>
            <person name="Hoffmaster A."/>
            <person name="Ravel J."/>
            <person name="Sutton G."/>
        </authorList>
    </citation>
    <scope>NUCLEOTIDE SEQUENCE [LARGE SCALE GENOMIC DNA]</scope>
    <source>
        <strain evidence="2 3">B4264</strain>
    </source>
</reference>